<evidence type="ECO:0000313" key="1">
    <source>
        <dbReference type="EMBL" id="OIS99087.1"/>
    </source>
</evidence>
<protein>
    <recommendedName>
        <fullName evidence="3">GAG-pre-integrase domain-containing protein</fullName>
    </recommendedName>
</protein>
<accession>A0A1J6IEZ8</accession>
<sequence>MMNTTAGTTTYGMPIMFTQEQYDQILKLINKESGENGRILQNLHSGKVKGIGKELDGLNNLQHKMAQTKVVVVHLHNDIAKEEDLRLWHGRLGHAPDRVVKIIPNMKFQNSDDKINECTICTLVRQGRLPFPKSTNRETAVVPNGLLDSSVVDPNDIASTDTVATLEPEPEDSLVEGTVSPAVTPIADGQTMSPPTMSLEETQLIEDMQT</sequence>
<evidence type="ECO:0000313" key="2">
    <source>
        <dbReference type="Proteomes" id="UP000187609"/>
    </source>
</evidence>
<comment type="caution">
    <text evidence="1">The sequence shown here is derived from an EMBL/GenBank/DDBJ whole genome shotgun (WGS) entry which is preliminary data.</text>
</comment>
<dbReference type="Gramene" id="OIS99087">
    <property type="protein sequence ID" value="OIS99087"/>
    <property type="gene ID" value="A4A49_03649"/>
</dbReference>
<keyword evidence="2" id="KW-1185">Reference proteome</keyword>
<dbReference type="EMBL" id="MJEQ01037190">
    <property type="protein sequence ID" value="OIS99087.1"/>
    <property type="molecule type" value="Genomic_DNA"/>
</dbReference>
<gene>
    <name evidence="1" type="ORF">A4A49_03649</name>
</gene>
<proteinExistence type="predicted"/>
<dbReference type="Proteomes" id="UP000187609">
    <property type="component" value="Unassembled WGS sequence"/>
</dbReference>
<name>A0A1J6IEZ8_NICAT</name>
<reference evidence="1" key="1">
    <citation type="submission" date="2016-11" db="EMBL/GenBank/DDBJ databases">
        <title>The genome of Nicotiana attenuata.</title>
        <authorList>
            <person name="Xu S."/>
            <person name="Brockmoeller T."/>
            <person name="Gaquerel E."/>
            <person name="Navarro A."/>
            <person name="Kuhl H."/>
            <person name="Gase K."/>
            <person name="Ling Z."/>
            <person name="Zhou W."/>
            <person name="Kreitzer C."/>
            <person name="Stanke M."/>
            <person name="Tang H."/>
            <person name="Lyons E."/>
            <person name="Pandey P."/>
            <person name="Pandey S.P."/>
            <person name="Timmermann B."/>
            <person name="Baldwin I.T."/>
        </authorList>
    </citation>
    <scope>NUCLEOTIDE SEQUENCE [LARGE SCALE GENOMIC DNA]</scope>
    <source>
        <strain evidence="1">UT</strain>
    </source>
</reference>
<dbReference type="AlphaFoldDB" id="A0A1J6IEZ8"/>
<organism evidence="1 2">
    <name type="scientific">Nicotiana attenuata</name>
    <name type="common">Coyote tobacco</name>
    <dbReference type="NCBI Taxonomy" id="49451"/>
    <lineage>
        <taxon>Eukaryota</taxon>
        <taxon>Viridiplantae</taxon>
        <taxon>Streptophyta</taxon>
        <taxon>Embryophyta</taxon>
        <taxon>Tracheophyta</taxon>
        <taxon>Spermatophyta</taxon>
        <taxon>Magnoliopsida</taxon>
        <taxon>eudicotyledons</taxon>
        <taxon>Gunneridae</taxon>
        <taxon>Pentapetalae</taxon>
        <taxon>asterids</taxon>
        <taxon>lamiids</taxon>
        <taxon>Solanales</taxon>
        <taxon>Solanaceae</taxon>
        <taxon>Nicotianoideae</taxon>
        <taxon>Nicotianeae</taxon>
        <taxon>Nicotiana</taxon>
    </lineage>
</organism>
<evidence type="ECO:0008006" key="3">
    <source>
        <dbReference type="Google" id="ProtNLM"/>
    </source>
</evidence>